<keyword evidence="1" id="KW-0812">Transmembrane</keyword>
<dbReference type="Proteomes" id="UP001177160">
    <property type="component" value="Unassembled WGS sequence"/>
</dbReference>
<proteinExistence type="predicted"/>
<comment type="caution">
    <text evidence="2">The sequence shown here is derived from an EMBL/GenBank/DDBJ whole genome shotgun (WGS) entry which is preliminary data.</text>
</comment>
<evidence type="ECO:0000313" key="3">
    <source>
        <dbReference type="Proteomes" id="UP001177160"/>
    </source>
</evidence>
<sequence length="154" mass="17859">MFELYLGIGILLIIVVVIIVIIEHNKQKFVHAIESKLNQYGTLTKVKKEGYQYELQTQNEQISIRLIYAPSVNEVSFNSKRHWQLFASSGKKMIETHGFQDVQGTKLIIIFPQPGKIVKYINENEVVFVKPKMDVFGMHVIHIHQIETYFNPEA</sequence>
<evidence type="ECO:0000256" key="1">
    <source>
        <dbReference type="SAM" id="Phobius"/>
    </source>
</evidence>
<feature type="transmembrane region" description="Helical" evidence="1">
    <location>
        <begin position="6"/>
        <end position="22"/>
    </location>
</feature>
<protein>
    <submittedName>
        <fullName evidence="2">Uncharacterized protein</fullName>
    </submittedName>
</protein>
<dbReference type="EMBL" id="JAOVQM010000003">
    <property type="protein sequence ID" value="MCV2232088.1"/>
    <property type="molecule type" value="Genomic_DNA"/>
</dbReference>
<keyword evidence="3" id="KW-1185">Reference proteome</keyword>
<organism evidence="2 3">
    <name type="scientific">Paracholeplasma manati</name>
    <dbReference type="NCBI Taxonomy" id="591373"/>
    <lineage>
        <taxon>Bacteria</taxon>
        <taxon>Bacillati</taxon>
        <taxon>Mycoplasmatota</taxon>
        <taxon>Mollicutes</taxon>
        <taxon>Acholeplasmatales</taxon>
        <taxon>Acholeplasmataceae</taxon>
        <taxon>Paracholeplasma</taxon>
    </lineage>
</organism>
<dbReference type="RefSeq" id="WP_263608254.1">
    <property type="nucleotide sequence ID" value="NZ_JAOVQM010000003.1"/>
</dbReference>
<accession>A0ABT2Y5S1</accession>
<evidence type="ECO:0000313" key="2">
    <source>
        <dbReference type="EMBL" id="MCV2232088.1"/>
    </source>
</evidence>
<keyword evidence="1" id="KW-0472">Membrane</keyword>
<name>A0ABT2Y5S1_9MOLU</name>
<reference evidence="2" key="1">
    <citation type="submission" date="2022-09" db="EMBL/GenBank/DDBJ databases">
        <title>Novel Mycoplasma species identified in domestic and wild animals.</title>
        <authorList>
            <person name="Volokhov D.V."/>
            <person name="Furtak V.A."/>
            <person name="Zagorodnyaya T.A."/>
        </authorList>
    </citation>
    <scope>NUCLEOTIDE SEQUENCE</scope>
    <source>
        <strain evidence="2">Oakley</strain>
    </source>
</reference>
<keyword evidence="1" id="KW-1133">Transmembrane helix</keyword>
<gene>
    <name evidence="2" type="ORF">N7548_04520</name>
</gene>